<name>A0ABV0MCW6_9HYPH</name>
<comment type="caution">
    <text evidence="1">The sequence shown here is derived from an EMBL/GenBank/DDBJ whole genome shotgun (WGS) entry which is preliminary data.</text>
</comment>
<evidence type="ECO:0000313" key="2">
    <source>
        <dbReference type="Proteomes" id="UP001496627"/>
    </source>
</evidence>
<sequence>MGRKLKLYLFAGLLAGLAYAAYRPLPMLASILFTSGCDQAEFEARVKRDLAAGRAWAPGEMPTVDEERALIARLQKQAQQTGDYESACRALTEWDDDHTERGSH</sequence>
<dbReference type="EMBL" id="JBEAAL010000056">
    <property type="protein sequence ID" value="MEQ1409749.1"/>
    <property type="molecule type" value="Genomic_DNA"/>
</dbReference>
<gene>
    <name evidence="1" type="ORF">ABK249_33140</name>
</gene>
<accession>A0ABV0MCW6</accession>
<dbReference type="Proteomes" id="UP001496627">
    <property type="component" value="Unassembled WGS sequence"/>
</dbReference>
<evidence type="ECO:0000313" key="1">
    <source>
        <dbReference type="EMBL" id="MEQ1409749.1"/>
    </source>
</evidence>
<keyword evidence="2" id="KW-1185">Reference proteome</keyword>
<reference evidence="1 2" key="1">
    <citation type="submission" date="2024-05" db="EMBL/GenBank/DDBJ databases">
        <title>Neorhizobium sp. Rsf11, a plant growth promoting and heavy metal resistant PAH-degrader.</title>
        <authorList>
            <person name="Golubev S.N."/>
            <person name="Muratova A.Y."/>
            <person name="Markelova M.I."/>
        </authorList>
    </citation>
    <scope>NUCLEOTIDE SEQUENCE [LARGE SCALE GENOMIC DNA]</scope>
    <source>
        <strain evidence="1 2">Rsf11</strain>
    </source>
</reference>
<proteinExistence type="predicted"/>
<protein>
    <submittedName>
        <fullName evidence="1">Uncharacterized protein</fullName>
    </submittedName>
</protein>
<dbReference type="RefSeq" id="WP_037149545.1">
    <property type="nucleotide sequence ID" value="NZ_JBEAAL010000056.1"/>
</dbReference>
<organism evidence="1 2">
    <name type="scientific">Neorhizobium phenanthreniclasticum</name>
    <dbReference type="NCBI Taxonomy" id="3157917"/>
    <lineage>
        <taxon>Bacteria</taxon>
        <taxon>Pseudomonadati</taxon>
        <taxon>Pseudomonadota</taxon>
        <taxon>Alphaproteobacteria</taxon>
        <taxon>Hyphomicrobiales</taxon>
        <taxon>Rhizobiaceae</taxon>
        <taxon>Rhizobium/Agrobacterium group</taxon>
        <taxon>Neorhizobium</taxon>
    </lineage>
</organism>